<evidence type="ECO:0000259" key="4">
    <source>
        <dbReference type="PROSITE" id="PS50110"/>
    </source>
</evidence>
<feature type="domain" description="Response regulatory" evidence="4">
    <location>
        <begin position="290"/>
        <end position="410"/>
    </location>
</feature>
<keyword evidence="6" id="KW-1185">Reference proteome</keyword>
<name>A0A1D9ME63_9RHOB</name>
<dbReference type="RefSeq" id="WP_071166572.1">
    <property type="nucleotide sequence ID" value="NZ_CP017781.1"/>
</dbReference>
<dbReference type="Gene3D" id="1.20.120.160">
    <property type="entry name" value="HPT domain"/>
    <property type="match status" value="1"/>
</dbReference>
<organism evidence="5 6">
    <name type="scientific">Rhodobacter xanthinilyticus</name>
    <dbReference type="NCBI Taxonomy" id="1850250"/>
    <lineage>
        <taxon>Bacteria</taxon>
        <taxon>Pseudomonadati</taxon>
        <taxon>Pseudomonadota</taxon>
        <taxon>Alphaproteobacteria</taxon>
        <taxon>Rhodobacterales</taxon>
        <taxon>Rhodobacter group</taxon>
        <taxon>Rhodobacter</taxon>
    </lineage>
</organism>
<dbReference type="InterPro" id="IPR011006">
    <property type="entry name" value="CheY-like_superfamily"/>
</dbReference>
<keyword evidence="1 3" id="KW-0597">Phosphoprotein</keyword>
<dbReference type="InterPro" id="IPR008207">
    <property type="entry name" value="Sig_transdc_His_kin_Hpt_dom"/>
</dbReference>
<dbReference type="Gene3D" id="3.40.50.2300">
    <property type="match status" value="2"/>
</dbReference>
<dbReference type="Pfam" id="PF01627">
    <property type="entry name" value="Hpt"/>
    <property type="match status" value="1"/>
</dbReference>
<dbReference type="EMBL" id="CP017781">
    <property type="protein sequence ID" value="AOZ70029.1"/>
    <property type="molecule type" value="Genomic_DNA"/>
</dbReference>
<dbReference type="CDD" id="cd17574">
    <property type="entry name" value="REC_OmpR"/>
    <property type="match status" value="1"/>
</dbReference>
<keyword evidence="2" id="KW-0902">Two-component regulatory system</keyword>
<gene>
    <name evidence="5" type="ORF">LPB142_12440</name>
</gene>
<feature type="domain" description="Response regulatory" evidence="4">
    <location>
        <begin position="161"/>
        <end position="284"/>
    </location>
</feature>
<dbReference type="AlphaFoldDB" id="A0A1D9ME63"/>
<dbReference type="PANTHER" id="PTHR44591">
    <property type="entry name" value="STRESS RESPONSE REGULATOR PROTEIN 1"/>
    <property type="match status" value="1"/>
</dbReference>
<dbReference type="InterPro" id="IPR036641">
    <property type="entry name" value="HPT_dom_sf"/>
</dbReference>
<evidence type="ECO:0000313" key="6">
    <source>
        <dbReference type="Proteomes" id="UP000176562"/>
    </source>
</evidence>
<dbReference type="Proteomes" id="UP000176562">
    <property type="component" value="Chromosome"/>
</dbReference>
<dbReference type="STRING" id="1850250.LPB142_12440"/>
<reference evidence="5 6" key="1">
    <citation type="submission" date="2016-10" db="EMBL/GenBank/DDBJ databases">
        <title>Rhodobacter sp. LPB0142, isolated from sea water.</title>
        <authorList>
            <person name="Kim E."/>
            <person name="Yi H."/>
        </authorList>
    </citation>
    <scope>NUCLEOTIDE SEQUENCE [LARGE SCALE GENOMIC DNA]</scope>
    <source>
        <strain evidence="5 6">LPB0142</strain>
    </source>
</reference>
<dbReference type="GO" id="GO:0000160">
    <property type="term" value="P:phosphorelay signal transduction system"/>
    <property type="evidence" value="ECO:0007669"/>
    <property type="project" value="UniProtKB-KW"/>
</dbReference>
<sequence length="416" mass="44339">MHHDPDFALSLAAIRARFVEKLGRWMPKYLELSEMLEALDRRGPMIALAQGVSEGPRPVELIGELRMQTHKIAGSAQTFGFEVLSQRARELEERFDQGGPPAADLTLRALLERFISAAREVLEAAKGAPDAAPAAARQEAPAQAALPEAAGPAAAAGTGVHVLVVDDDELVRDLLGAGFAEMGWRMSTAKTGLEALLMLFACAGGPAAGRPDVILMDVNMPEMDGFCALERIKAAPLWREIPILLLTRRDEETSQIRGFLHGAEAYLIKPFDLGEVVRRVADTLDARARTVVVGCADLERGVRLSQRLRGAGGRVRLVHSSADAWEALTEERPVAALLEADLRGEGGAAVLARARASADLERLPILLVLPELAPEALLEASLAGLAAGASDVLPADTPPAWLAARLEAYARAAKPG</sequence>
<evidence type="ECO:0000313" key="5">
    <source>
        <dbReference type="EMBL" id="AOZ70029.1"/>
    </source>
</evidence>
<evidence type="ECO:0000256" key="1">
    <source>
        <dbReference type="ARBA" id="ARBA00022553"/>
    </source>
</evidence>
<dbReference type="Pfam" id="PF00072">
    <property type="entry name" value="Response_reg"/>
    <property type="match status" value="1"/>
</dbReference>
<accession>A0A1D9ME63</accession>
<evidence type="ECO:0000256" key="3">
    <source>
        <dbReference type="PROSITE-ProRule" id="PRU00169"/>
    </source>
</evidence>
<dbReference type="InterPro" id="IPR050595">
    <property type="entry name" value="Bact_response_regulator"/>
</dbReference>
<proteinExistence type="predicted"/>
<evidence type="ECO:0000256" key="2">
    <source>
        <dbReference type="ARBA" id="ARBA00023012"/>
    </source>
</evidence>
<protein>
    <recommendedName>
        <fullName evidence="4">Response regulatory domain-containing protein</fullName>
    </recommendedName>
</protein>
<feature type="modified residue" description="4-aspartylphosphate" evidence="3">
    <location>
        <position position="217"/>
    </location>
</feature>
<dbReference type="KEGG" id="rhp:LPB142_12440"/>
<dbReference type="GO" id="GO:0004672">
    <property type="term" value="F:protein kinase activity"/>
    <property type="evidence" value="ECO:0007669"/>
    <property type="project" value="UniProtKB-ARBA"/>
</dbReference>
<comment type="caution">
    <text evidence="3">Lacks conserved residue(s) required for the propagation of feature annotation.</text>
</comment>
<dbReference type="PROSITE" id="PS50110">
    <property type="entry name" value="RESPONSE_REGULATORY"/>
    <property type="match status" value="2"/>
</dbReference>
<dbReference type="SUPFAM" id="SSF47226">
    <property type="entry name" value="Histidine-containing phosphotransfer domain, HPT domain"/>
    <property type="match status" value="1"/>
</dbReference>
<dbReference type="SMART" id="SM00448">
    <property type="entry name" value="REC"/>
    <property type="match status" value="1"/>
</dbReference>
<dbReference type="InterPro" id="IPR001789">
    <property type="entry name" value="Sig_transdc_resp-reg_receiver"/>
</dbReference>
<dbReference type="PANTHER" id="PTHR44591:SF3">
    <property type="entry name" value="RESPONSE REGULATORY DOMAIN-CONTAINING PROTEIN"/>
    <property type="match status" value="1"/>
</dbReference>
<dbReference type="SUPFAM" id="SSF52172">
    <property type="entry name" value="CheY-like"/>
    <property type="match status" value="2"/>
</dbReference>